<keyword evidence="1" id="KW-0732">Signal</keyword>
<dbReference type="RefSeq" id="WP_106514352.1">
    <property type="nucleotide sequence ID" value="NZ_PXYI01000006.1"/>
</dbReference>
<dbReference type="Gene3D" id="3.10.620.30">
    <property type="match status" value="1"/>
</dbReference>
<evidence type="ECO:0000313" key="2">
    <source>
        <dbReference type="EMBL" id="PSJ38287.1"/>
    </source>
</evidence>
<dbReference type="PANTHER" id="PTHR39327:SF1">
    <property type="entry name" value="BLR5470 PROTEIN"/>
    <property type="match status" value="1"/>
</dbReference>
<reference evidence="2 3" key="1">
    <citation type="submission" date="2018-03" db="EMBL/GenBank/DDBJ databases">
        <title>The draft genome of Sphingosinicella sp. GL-C-18.</title>
        <authorList>
            <person name="Liu L."/>
            <person name="Li L."/>
            <person name="Liang L."/>
            <person name="Zhang X."/>
            <person name="Wang T."/>
        </authorList>
    </citation>
    <scope>NUCLEOTIDE SEQUENCE [LARGE SCALE GENOMIC DNA]</scope>
    <source>
        <strain evidence="2 3">GL-C-18</strain>
    </source>
</reference>
<dbReference type="InterPro" id="IPR010319">
    <property type="entry name" value="Transglutaminase-like_Cys_pept"/>
</dbReference>
<proteinExistence type="predicted"/>
<evidence type="ECO:0000313" key="3">
    <source>
        <dbReference type="Proteomes" id="UP000241167"/>
    </source>
</evidence>
<sequence length="264" mass="27971">MSRSVLALGLAAAITITAPAHAERHAPSFVTFGDSADAPAGFLDLCLREPGSCGLVGDPASPAELRETVACLNSGGTETIAPAHQGEATVAGPCPPLTSMTAAEATLSVGGTGAIRTILPPDRSNGSTARGGWQLKTVRAINEHVNARVRQRTDRERFGVDEYWQASGTGKGAAGDCEDIALQKQQELLAAGFPADRMFLAVVFSSRIGLHTVLVVRLEDGDVVLDSATGGIRSWDRTGYSWLRVQSPTRKLEWRRVRPLERSA</sequence>
<gene>
    <name evidence="2" type="ORF">C7I55_17670</name>
</gene>
<name>A0A2P7QJZ1_9SPHN</name>
<evidence type="ECO:0000256" key="1">
    <source>
        <dbReference type="SAM" id="SignalP"/>
    </source>
</evidence>
<comment type="caution">
    <text evidence="2">The sequence shown here is derived from an EMBL/GenBank/DDBJ whole genome shotgun (WGS) entry which is preliminary data.</text>
</comment>
<feature type="signal peptide" evidence="1">
    <location>
        <begin position="1"/>
        <end position="22"/>
    </location>
</feature>
<feature type="chain" id="PRO_5015134148" description="Transglutaminase" evidence="1">
    <location>
        <begin position="23"/>
        <end position="264"/>
    </location>
</feature>
<dbReference type="Pfam" id="PF06035">
    <property type="entry name" value="Peptidase_C93"/>
    <property type="match status" value="1"/>
</dbReference>
<protein>
    <recommendedName>
        <fullName evidence="4">Transglutaminase</fullName>
    </recommendedName>
</protein>
<evidence type="ECO:0008006" key="4">
    <source>
        <dbReference type="Google" id="ProtNLM"/>
    </source>
</evidence>
<organism evidence="2 3">
    <name type="scientific">Allosphingosinicella deserti</name>
    <dbReference type="NCBI Taxonomy" id="2116704"/>
    <lineage>
        <taxon>Bacteria</taxon>
        <taxon>Pseudomonadati</taxon>
        <taxon>Pseudomonadota</taxon>
        <taxon>Alphaproteobacteria</taxon>
        <taxon>Sphingomonadales</taxon>
        <taxon>Sphingomonadaceae</taxon>
        <taxon>Allosphingosinicella</taxon>
    </lineage>
</organism>
<dbReference type="PANTHER" id="PTHR39327">
    <property type="match status" value="1"/>
</dbReference>
<accession>A0A2P7QJZ1</accession>
<dbReference type="AlphaFoldDB" id="A0A2P7QJZ1"/>
<keyword evidence="3" id="KW-1185">Reference proteome</keyword>
<dbReference type="Proteomes" id="UP000241167">
    <property type="component" value="Unassembled WGS sequence"/>
</dbReference>
<dbReference type="EMBL" id="PXYI01000006">
    <property type="protein sequence ID" value="PSJ38287.1"/>
    <property type="molecule type" value="Genomic_DNA"/>
</dbReference>
<dbReference type="OrthoDB" id="5401788at2"/>